<organism evidence="9 10">
    <name type="scientific">Candida theae</name>
    <dbReference type="NCBI Taxonomy" id="1198502"/>
    <lineage>
        <taxon>Eukaryota</taxon>
        <taxon>Fungi</taxon>
        <taxon>Dikarya</taxon>
        <taxon>Ascomycota</taxon>
        <taxon>Saccharomycotina</taxon>
        <taxon>Pichiomycetes</taxon>
        <taxon>Debaryomycetaceae</taxon>
        <taxon>Candida/Lodderomyces clade</taxon>
        <taxon>Candida</taxon>
    </lineage>
</organism>
<dbReference type="PANTHER" id="PTHR22974">
    <property type="entry name" value="MIXED LINEAGE PROTEIN KINASE"/>
    <property type="match status" value="1"/>
</dbReference>
<reference evidence="9 10" key="1">
    <citation type="journal article" date="2022" name="DNA Res.">
        <title>Genome analysis of five recently described species of the CUG-Ser clade uncovers Candida theae as a new hybrid lineage with pathogenic potential in the Candida parapsilosis species complex.</title>
        <authorList>
            <person name="Mixao V."/>
            <person name="Del Olmo V."/>
            <person name="Hegedusova E."/>
            <person name="Saus E."/>
            <person name="Pryszcz L."/>
            <person name="Cillingova A."/>
            <person name="Nosek J."/>
            <person name="Gabaldon T."/>
        </authorList>
    </citation>
    <scope>NUCLEOTIDE SEQUENCE [LARGE SCALE GENOMIC DNA]</scope>
    <source>
        <strain evidence="9 10">CBS 12239</strain>
    </source>
</reference>
<gene>
    <name evidence="9" type="ORF">KGF57_004610</name>
</gene>
<keyword evidence="2" id="KW-0808">Transferase</keyword>
<dbReference type="InterPro" id="IPR000719">
    <property type="entry name" value="Prot_kinase_dom"/>
</dbReference>
<keyword evidence="4" id="KW-0418">Kinase</keyword>
<evidence type="ECO:0000256" key="3">
    <source>
        <dbReference type="ARBA" id="ARBA00022741"/>
    </source>
</evidence>
<dbReference type="GO" id="GO:0004712">
    <property type="term" value="F:protein serine/threonine/tyrosine kinase activity"/>
    <property type="evidence" value="ECO:0007669"/>
    <property type="project" value="TreeGrafter"/>
</dbReference>
<keyword evidence="5 6" id="KW-0067">ATP-binding</keyword>
<feature type="compositionally biased region" description="Basic and acidic residues" evidence="7">
    <location>
        <begin position="155"/>
        <end position="165"/>
    </location>
</feature>
<feature type="region of interest" description="Disordered" evidence="7">
    <location>
        <begin position="67"/>
        <end position="97"/>
    </location>
</feature>
<feature type="compositionally biased region" description="Low complexity" evidence="7">
    <location>
        <begin position="177"/>
        <end position="186"/>
    </location>
</feature>
<dbReference type="GeneID" id="76152654"/>
<dbReference type="AlphaFoldDB" id="A0AAD5BAW2"/>
<dbReference type="PROSITE" id="PS00108">
    <property type="entry name" value="PROTEIN_KINASE_ST"/>
    <property type="match status" value="1"/>
</dbReference>
<dbReference type="PANTHER" id="PTHR22974:SF21">
    <property type="entry name" value="DUAL SPECIFICITY PROTEIN KINASE TTK"/>
    <property type="match status" value="1"/>
</dbReference>
<proteinExistence type="predicted"/>
<dbReference type="GO" id="GO:0030447">
    <property type="term" value="P:filamentous growth"/>
    <property type="evidence" value="ECO:0007669"/>
    <property type="project" value="UniProtKB-ARBA"/>
</dbReference>
<feature type="domain" description="Protein kinase" evidence="8">
    <location>
        <begin position="244"/>
        <end position="513"/>
    </location>
</feature>
<accession>A0AAD5BAW2</accession>
<evidence type="ECO:0000256" key="1">
    <source>
        <dbReference type="ARBA" id="ARBA00022527"/>
    </source>
</evidence>
<dbReference type="GO" id="GO:0034501">
    <property type="term" value="P:protein localization to kinetochore"/>
    <property type="evidence" value="ECO:0007669"/>
    <property type="project" value="TreeGrafter"/>
</dbReference>
<dbReference type="RefSeq" id="XP_051606942.1">
    <property type="nucleotide sequence ID" value="XM_051754139.1"/>
</dbReference>
<evidence type="ECO:0000256" key="4">
    <source>
        <dbReference type="ARBA" id="ARBA00022777"/>
    </source>
</evidence>
<sequence>MIHPSSNSNMVEDDNTCAPPPSLSSYSIEMLNSRRNKSPVTGVYHQDFPDRSSDLRKKFIAVFGHTTTTTENSLSDGLMDDKSGSTSKSTITSTENRFKRRRYGKLLGAPKRASENNTLEDDFIDEELIKRNVEERNKTPNKQRQPLGDISNTFRRPETPKKEAPVRVSPLPPTPAPASKAQAAPAPKAPAVPAPKAQAVPAPKAQAAPAMLAMSAVPAAPAQTQPTTATPSDSRTFIVNNKKYEKLELLGRGGSSKVYRIKAANGHSFALKKVTLNSAEETSSFKREIELLRKLRNYKRVVKLYDSEVTKSSIYLIMEKGDIDLAMLFQNRLNMNLPLDLQFVRYHISEMFKCVKDVHDAGVVHSDLKPANFLMVRGILKIIDFGIANAVPDHTANIYRESQIGTPNYMAPEALEEMAEAKSTTWRVGRPSDIWSCGCIMYQFIYGRPPYASLTGTKRILAIMNPQYKVQYPELGIGGVRVPQSAINLIRNCLARDPDDRWTVEQCLQSEFFHPKVVDENFVSKIVHQSVNLGYNKRISGEGITTEAYDSLVNDIIDQIRTYNC</sequence>
<name>A0AAD5BAW2_9ASCO</name>
<dbReference type="Pfam" id="PF00069">
    <property type="entry name" value="Pkinase"/>
    <property type="match status" value="1"/>
</dbReference>
<dbReference type="EMBL" id="JAIHNG010000162">
    <property type="protein sequence ID" value="KAI5949787.1"/>
    <property type="molecule type" value="Genomic_DNA"/>
</dbReference>
<dbReference type="Gene3D" id="3.30.200.20">
    <property type="entry name" value="Phosphorylase Kinase, domain 1"/>
    <property type="match status" value="1"/>
</dbReference>
<dbReference type="SUPFAM" id="SSF56112">
    <property type="entry name" value="Protein kinase-like (PK-like)"/>
    <property type="match status" value="1"/>
</dbReference>
<evidence type="ECO:0000259" key="8">
    <source>
        <dbReference type="PROSITE" id="PS50011"/>
    </source>
</evidence>
<evidence type="ECO:0000256" key="7">
    <source>
        <dbReference type="SAM" id="MobiDB-lite"/>
    </source>
</evidence>
<dbReference type="GO" id="GO:0005524">
    <property type="term" value="F:ATP binding"/>
    <property type="evidence" value="ECO:0007669"/>
    <property type="project" value="UniProtKB-UniRule"/>
</dbReference>
<feature type="binding site" evidence="6">
    <location>
        <position position="272"/>
    </location>
    <ligand>
        <name>ATP</name>
        <dbReference type="ChEBI" id="CHEBI:30616"/>
    </ligand>
</feature>
<feature type="region of interest" description="Disordered" evidence="7">
    <location>
        <begin position="134"/>
        <end position="200"/>
    </location>
</feature>
<dbReference type="GO" id="GO:0033316">
    <property type="term" value="P:meiotic spindle assembly checkpoint signaling"/>
    <property type="evidence" value="ECO:0007669"/>
    <property type="project" value="TreeGrafter"/>
</dbReference>
<feature type="compositionally biased region" description="Low complexity" evidence="7">
    <location>
        <begin position="84"/>
        <end position="94"/>
    </location>
</feature>
<evidence type="ECO:0000256" key="6">
    <source>
        <dbReference type="PROSITE-ProRule" id="PRU10141"/>
    </source>
</evidence>
<dbReference type="GO" id="GO:0004674">
    <property type="term" value="F:protein serine/threonine kinase activity"/>
    <property type="evidence" value="ECO:0007669"/>
    <property type="project" value="UniProtKB-KW"/>
</dbReference>
<feature type="compositionally biased region" description="Polar residues" evidence="7">
    <location>
        <begin position="1"/>
        <end position="10"/>
    </location>
</feature>
<evidence type="ECO:0000256" key="5">
    <source>
        <dbReference type="ARBA" id="ARBA00022840"/>
    </source>
</evidence>
<dbReference type="PROSITE" id="PS50011">
    <property type="entry name" value="PROTEIN_KINASE_DOM"/>
    <property type="match status" value="1"/>
</dbReference>
<dbReference type="InterPro" id="IPR017441">
    <property type="entry name" value="Protein_kinase_ATP_BS"/>
</dbReference>
<dbReference type="GO" id="GO:0005634">
    <property type="term" value="C:nucleus"/>
    <property type="evidence" value="ECO:0007669"/>
    <property type="project" value="TreeGrafter"/>
</dbReference>
<dbReference type="InterPro" id="IPR008271">
    <property type="entry name" value="Ser/Thr_kinase_AS"/>
</dbReference>
<dbReference type="Proteomes" id="UP001204833">
    <property type="component" value="Unassembled WGS sequence"/>
</dbReference>
<feature type="region of interest" description="Disordered" evidence="7">
    <location>
        <begin position="1"/>
        <end position="26"/>
    </location>
</feature>
<keyword evidence="10" id="KW-1185">Reference proteome</keyword>
<evidence type="ECO:0000256" key="2">
    <source>
        <dbReference type="ARBA" id="ARBA00022679"/>
    </source>
</evidence>
<dbReference type="GO" id="GO:0000776">
    <property type="term" value="C:kinetochore"/>
    <property type="evidence" value="ECO:0007669"/>
    <property type="project" value="TreeGrafter"/>
</dbReference>
<feature type="compositionally biased region" description="Polar residues" evidence="7">
    <location>
        <begin position="140"/>
        <end position="154"/>
    </location>
</feature>
<dbReference type="PROSITE" id="PS00107">
    <property type="entry name" value="PROTEIN_KINASE_ATP"/>
    <property type="match status" value="1"/>
</dbReference>
<dbReference type="GO" id="GO:0007094">
    <property type="term" value="P:mitotic spindle assembly checkpoint signaling"/>
    <property type="evidence" value="ECO:0007669"/>
    <property type="project" value="TreeGrafter"/>
</dbReference>
<dbReference type="FunFam" id="3.30.200.20:FF:000131">
    <property type="entry name" value="Dual specificity protein kinase TTK"/>
    <property type="match status" value="1"/>
</dbReference>
<protein>
    <submittedName>
        <fullName evidence="9">MPS1</fullName>
    </submittedName>
</protein>
<keyword evidence="1" id="KW-0723">Serine/threonine-protein kinase</keyword>
<dbReference type="Gene3D" id="1.10.510.10">
    <property type="entry name" value="Transferase(Phosphotransferase) domain 1"/>
    <property type="match status" value="1"/>
</dbReference>
<evidence type="ECO:0000313" key="9">
    <source>
        <dbReference type="EMBL" id="KAI5949787.1"/>
    </source>
</evidence>
<evidence type="ECO:0000313" key="10">
    <source>
        <dbReference type="Proteomes" id="UP001204833"/>
    </source>
</evidence>
<dbReference type="InterPro" id="IPR011009">
    <property type="entry name" value="Kinase-like_dom_sf"/>
</dbReference>
<dbReference type="GO" id="GO:0007059">
    <property type="term" value="P:chromosome segregation"/>
    <property type="evidence" value="ECO:0007669"/>
    <property type="project" value="TreeGrafter"/>
</dbReference>
<dbReference type="SMART" id="SM00220">
    <property type="entry name" value="S_TKc"/>
    <property type="match status" value="1"/>
</dbReference>
<keyword evidence="3 6" id="KW-0547">Nucleotide-binding</keyword>
<comment type="caution">
    <text evidence="9">The sequence shown here is derived from an EMBL/GenBank/DDBJ whole genome shotgun (WGS) entry which is preliminary data.</text>
</comment>